<reference evidence="5" key="1">
    <citation type="submission" date="2022-01" db="EMBL/GenBank/DDBJ databases">
        <authorList>
            <person name="King R."/>
        </authorList>
    </citation>
    <scope>NUCLEOTIDE SEQUENCE</scope>
</reference>
<dbReference type="GO" id="GO:0005615">
    <property type="term" value="C:extracellular space"/>
    <property type="evidence" value="ECO:0007669"/>
    <property type="project" value="TreeGrafter"/>
</dbReference>
<dbReference type="EMBL" id="OU896714">
    <property type="protein sequence ID" value="CAH1179198.1"/>
    <property type="molecule type" value="Genomic_DNA"/>
</dbReference>
<evidence type="ECO:0000256" key="3">
    <source>
        <dbReference type="SAM" id="SignalP"/>
    </source>
</evidence>
<sequence>MKVFCGVFLVVLAVTNSVALEQAAQFFTEAESPESLAARSFQPGDCQKDTHEGTFVCMALFWRYRWNDKHQGCVKAVFGGCHETKNNFKTKEECEKVAVPICKAQLNR</sequence>
<name>A0A9P0GXG0_PHACE</name>
<dbReference type="SUPFAM" id="SSF57362">
    <property type="entry name" value="BPTI-like"/>
    <property type="match status" value="1"/>
</dbReference>
<keyword evidence="3" id="KW-0732">Signal</keyword>
<dbReference type="InterPro" id="IPR036880">
    <property type="entry name" value="Kunitz_BPTI_sf"/>
</dbReference>
<feature type="domain" description="BPTI/Kunitz inhibitor" evidence="4">
    <location>
        <begin position="46"/>
        <end position="98"/>
    </location>
</feature>
<accession>A0A9P0GXG0</accession>
<dbReference type="Pfam" id="PF00014">
    <property type="entry name" value="Kunitz_BPTI"/>
    <property type="match status" value="1"/>
</dbReference>
<evidence type="ECO:0000256" key="1">
    <source>
        <dbReference type="ARBA" id="ARBA00022690"/>
    </source>
</evidence>
<dbReference type="Gene3D" id="4.10.410.10">
    <property type="entry name" value="Pancreatic trypsin inhibitor Kunitz domain"/>
    <property type="match status" value="1"/>
</dbReference>
<dbReference type="PROSITE" id="PS50279">
    <property type="entry name" value="BPTI_KUNITZ_2"/>
    <property type="match status" value="1"/>
</dbReference>
<protein>
    <recommendedName>
        <fullName evidence="4">BPTI/Kunitz inhibitor domain-containing protein</fullName>
    </recommendedName>
</protein>
<keyword evidence="1" id="KW-0646">Protease inhibitor</keyword>
<dbReference type="OrthoDB" id="6775666at2759"/>
<dbReference type="Proteomes" id="UP001153737">
    <property type="component" value="Chromosome 8"/>
</dbReference>
<gene>
    <name evidence="5" type="ORF">PHAECO_LOCUS11576</name>
</gene>
<dbReference type="SMART" id="SM00131">
    <property type="entry name" value="KU"/>
    <property type="match status" value="1"/>
</dbReference>
<dbReference type="PANTHER" id="PTHR10083">
    <property type="entry name" value="KUNITZ-TYPE PROTEASE INHIBITOR-RELATED"/>
    <property type="match status" value="1"/>
</dbReference>
<dbReference type="InterPro" id="IPR002223">
    <property type="entry name" value="Kunitz_BPTI"/>
</dbReference>
<proteinExistence type="predicted"/>
<dbReference type="AlphaFoldDB" id="A0A9P0GXG0"/>
<keyword evidence="6" id="KW-1185">Reference proteome</keyword>
<evidence type="ECO:0000259" key="4">
    <source>
        <dbReference type="PROSITE" id="PS50279"/>
    </source>
</evidence>
<feature type="signal peptide" evidence="3">
    <location>
        <begin position="1"/>
        <end position="19"/>
    </location>
</feature>
<dbReference type="InterPro" id="IPR050098">
    <property type="entry name" value="TFPI/VKTCI-like"/>
</dbReference>
<evidence type="ECO:0000256" key="2">
    <source>
        <dbReference type="ARBA" id="ARBA00022900"/>
    </source>
</evidence>
<dbReference type="PANTHER" id="PTHR10083:SF373">
    <property type="entry name" value="SERINE PEPTIDASE INHIBITOR, KUNITZ TYPE, 2"/>
    <property type="match status" value="1"/>
</dbReference>
<keyword evidence="2" id="KW-0722">Serine protease inhibitor</keyword>
<organism evidence="5 6">
    <name type="scientific">Phaedon cochleariae</name>
    <name type="common">Mustard beetle</name>
    <dbReference type="NCBI Taxonomy" id="80249"/>
    <lineage>
        <taxon>Eukaryota</taxon>
        <taxon>Metazoa</taxon>
        <taxon>Ecdysozoa</taxon>
        <taxon>Arthropoda</taxon>
        <taxon>Hexapoda</taxon>
        <taxon>Insecta</taxon>
        <taxon>Pterygota</taxon>
        <taxon>Neoptera</taxon>
        <taxon>Endopterygota</taxon>
        <taxon>Coleoptera</taxon>
        <taxon>Polyphaga</taxon>
        <taxon>Cucujiformia</taxon>
        <taxon>Chrysomeloidea</taxon>
        <taxon>Chrysomelidae</taxon>
        <taxon>Chrysomelinae</taxon>
        <taxon>Chrysomelini</taxon>
        <taxon>Phaedon</taxon>
    </lineage>
</organism>
<reference evidence="5" key="2">
    <citation type="submission" date="2022-10" db="EMBL/GenBank/DDBJ databases">
        <authorList>
            <consortium name="ENA_rothamsted_submissions"/>
            <consortium name="culmorum"/>
            <person name="King R."/>
        </authorList>
    </citation>
    <scope>NUCLEOTIDE SEQUENCE</scope>
</reference>
<evidence type="ECO:0000313" key="6">
    <source>
        <dbReference type="Proteomes" id="UP001153737"/>
    </source>
</evidence>
<evidence type="ECO:0000313" key="5">
    <source>
        <dbReference type="EMBL" id="CAH1179198.1"/>
    </source>
</evidence>
<dbReference type="GO" id="GO:0004867">
    <property type="term" value="F:serine-type endopeptidase inhibitor activity"/>
    <property type="evidence" value="ECO:0007669"/>
    <property type="project" value="UniProtKB-KW"/>
</dbReference>
<feature type="chain" id="PRO_5040498893" description="BPTI/Kunitz inhibitor domain-containing protein" evidence="3">
    <location>
        <begin position="20"/>
        <end position="108"/>
    </location>
</feature>